<evidence type="ECO:0000256" key="2">
    <source>
        <dbReference type="ARBA" id="ARBA00022649"/>
    </source>
</evidence>
<evidence type="ECO:0000313" key="11">
    <source>
        <dbReference type="EMBL" id="WRP13715.1"/>
    </source>
</evidence>
<proteinExistence type="inferred from homology"/>
<dbReference type="SUPFAM" id="SSF81301">
    <property type="entry name" value="Nucleotidyltransferase"/>
    <property type="match status" value="1"/>
</dbReference>
<dbReference type="InterPro" id="IPR052038">
    <property type="entry name" value="Type-VII_TA_antitoxin"/>
</dbReference>
<dbReference type="PANTHER" id="PTHR33571">
    <property type="entry name" value="SSL8005 PROTEIN"/>
    <property type="match status" value="1"/>
</dbReference>
<keyword evidence="5" id="KW-0479">Metal-binding</keyword>
<dbReference type="EMBL" id="CP141614">
    <property type="protein sequence ID" value="WRP13715.1"/>
    <property type="molecule type" value="Genomic_DNA"/>
</dbReference>
<dbReference type="Gene3D" id="3.30.460.10">
    <property type="entry name" value="Beta Polymerase, domain 2"/>
    <property type="match status" value="1"/>
</dbReference>
<keyword evidence="8" id="KW-0460">Magnesium</keyword>
<accession>A0ABZ1BMJ9</accession>
<evidence type="ECO:0000256" key="9">
    <source>
        <dbReference type="ARBA" id="ARBA00038276"/>
    </source>
</evidence>
<evidence type="ECO:0000256" key="8">
    <source>
        <dbReference type="ARBA" id="ARBA00022842"/>
    </source>
</evidence>
<dbReference type="Proteomes" id="UP001333102">
    <property type="component" value="Chromosome"/>
</dbReference>
<reference evidence="12" key="1">
    <citation type="submission" date="2023-12" db="EMBL/GenBank/DDBJ databases">
        <title>Novel isolates from deep terrestrial aquifers shed light on the physiology and ecology of the class Limnochordia.</title>
        <authorList>
            <person name="Karnachuk O.V."/>
            <person name="Lukina A.P."/>
            <person name="Avakyan M.R."/>
            <person name="Kadnikov V."/>
            <person name="Begmatov S."/>
            <person name="Beletsky A.V."/>
            <person name="Mardanov A.V."/>
            <person name="Ravin N.V."/>
        </authorList>
    </citation>
    <scope>NUCLEOTIDE SEQUENCE [LARGE SCALE GENOMIC DNA]</scope>
    <source>
        <strain evidence="12">LN</strain>
    </source>
</reference>
<comment type="similarity">
    <text evidence="9">Belongs to the MntA antitoxin family.</text>
</comment>
<evidence type="ECO:0000256" key="6">
    <source>
        <dbReference type="ARBA" id="ARBA00022741"/>
    </source>
</evidence>
<gene>
    <name evidence="11" type="ORF">VLY81_09715</name>
</gene>
<name>A0ABZ1BMJ9_9FIRM</name>
<organism evidence="11 12">
    <name type="scientific">Geochorda subterranea</name>
    <dbReference type="NCBI Taxonomy" id="3109564"/>
    <lineage>
        <taxon>Bacteria</taxon>
        <taxon>Bacillati</taxon>
        <taxon>Bacillota</taxon>
        <taxon>Limnochordia</taxon>
        <taxon>Limnochordales</taxon>
        <taxon>Geochordaceae</taxon>
        <taxon>Geochorda</taxon>
    </lineage>
</organism>
<feature type="domain" description="Polymerase nucleotidyl transferase" evidence="10">
    <location>
        <begin position="11"/>
        <end position="95"/>
    </location>
</feature>
<evidence type="ECO:0000313" key="12">
    <source>
        <dbReference type="Proteomes" id="UP001333102"/>
    </source>
</evidence>
<dbReference type="CDD" id="cd05403">
    <property type="entry name" value="NT_KNTase_like"/>
    <property type="match status" value="1"/>
</dbReference>
<evidence type="ECO:0000256" key="4">
    <source>
        <dbReference type="ARBA" id="ARBA00022695"/>
    </source>
</evidence>
<dbReference type="InterPro" id="IPR043519">
    <property type="entry name" value="NT_sf"/>
</dbReference>
<keyword evidence="7" id="KW-0067">ATP-binding</keyword>
<keyword evidence="12" id="KW-1185">Reference proteome</keyword>
<keyword evidence="2" id="KW-1277">Toxin-antitoxin system</keyword>
<comment type="cofactor">
    <cofactor evidence="1">
        <name>Mg(2+)</name>
        <dbReference type="ChEBI" id="CHEBI:18420"/>
    </cofactor>
</comment>
<dbReference type="PANTHER" id="PTHR33571:SF12">
    <property type="entry name" value="BSL3053 PROTEIN"/>
    <property type="match status" value="1"/>
</dbReference>
<dbReference type="RefSeq" id="WP_324667959.1">
    <property type="nucleotide sequence ID" value="NZ_CP141614.1"/>
</dbReference>
<keyword evidence="4" id="KW-0548">Nucleotidyltransferase</keyword>
<evidence type="ECO:0000256" key="7">
    <source>
        <dbReference type="ARBA" id="ARBA00022840"/>
    </source>
</evidence>
<evidence type="ECO:0000256" key="1">
    <source>
        <dbReference type="ARBA" id="ARBA00001946"/>
    </source>
</evidence>
<evidence type="ECO:0000256" key="5">
    <source>
        <dbReference type="ARBA" id="ARBA00022723"/>
    </source>
</evidence>
<evidence type="ECO:0000259" key="10">
    <source>
        <dbReference type="Pfam" id="PF01909"/>
    </source>
</evidence>
<protein>
    <submittedName>
        <fullName evidence="11">Nucleotidyltransferase family protein</fullName>
    </submittedName>
</protein>
<evidence type="ECO:0000256" key="3">
    <source>
        <dbReference type="ARBA" id="ARBA00022679"/>
    </source>
</evidence>
<keyword evidence="3" id="KW-0808">Transferase</keyword>
<keyword evidence="6" id="KW-0547">Nucleotide-binding</keyword>
<dbReference type="InterPro" id="IPR002934">
    <property type="entry name" value="Polymerase_NTP_transf_dom"/>
</dbReference>
<sequence length="101" mass="11312">MSQKLELDLEAIKRLCQKHGIRELSLFGSVLREDFESESDVDVLVQFEPGVETGLLGYCRVLEDLEALFGRRVDLVTPGALSPYLKDRILASRQVLYVSGA</sequence>
<dbReference type="Pfam" id="PF01909">
    <property type="entry name" value="NTP_transf_2"/>
    <property type="match status" value="1"/>
</dbReference>